<dbReference type="EMBL" id="CBFJ010000150">
    <property type="protein sequence ID" value="CDC47771.1"/>
    <property type="molecule type" value="Genomic_DNA"/>
</dbReference>
<sequence>MVPVYVFDCVYCKNVRKDDKYRLVCGAYPKGFPEEIVHSIIKPHELKECGNGFKFEDKRAKKVNKT</sequence>
<comment type="caution">
    <text evidence="1">The sequence shown here is derived from an EMBL/GenBank/DDBJ whole genome shotgun (WGS) entry which is preliminary data.</text>
</comment>
<name>R6RXK0_9FIRM</name>
<evidence type="ECO:0000313" key="2">
    <source>
        <dbReference type="Proteomes" id="UP000018142"/>
    </source>
</evidence>
<dbReference type="Proteomes" id="UP000018142">
    <property type="component" value="Unassembled WGS sequence"/>
</dbReference>
<protein>
    <submittedName>
        <fullName evidence="1">Uncharacterized protein</fullName>
    </submittedName>
</protein>
<gene>
    <name evidence="1" type="ORF">BN788_00185</name>
</gene>
<organism evidence="1 2">
    <name type="scientific">[Eubacterium] siraeum CAG:80</name>
    <dbReference type="NCBI Taxonomy" id="1263080"/>
    <lineage>
        <taxon>Bacteria</taxon>
        <taxon>Bacillati</taxon>
        <taxon>Bacillota</taxon>
        <taxon>Clostridia</taxon>
        <taxon>Eubacteriales</taxon>
        <taxon>Oscillospiraceae</taxon>
        <taxon>Oscillospiraceae incertae sedis</taxon>
    </lineage>
</organism>
<proteinExistence type="predicted"/>
<reference evidence="1" key="1">
    <citation type="submission" date="2012-11" db="EMBL/GenBank/DDBJ databases">
        <title>Dependencies among metagenomic species, viruses, plasmids and units of genetic variation.</title>
        <authorList>
            <person name="Nielsen H.B."/>
            <person name="Almeida M."/>
            <person name="Juncker A.S."/>
            <person name="Rasmussen S."/>
            <person name="Li J."/>
            <person name="Sunagawa S."/>
            <person name="Plichta D."/>
            <person name="Gautier L."/>
            <person name="Le Chatelier E."/>
            <person name="Peletier E."/>
            <person name="Bonde I."/>
            <person name="Nielsen T."/>
            <person name="Manichanh C."/>
            <person name="Arumugam M."/>
            <person name="Batto J."/>
            <person name="Santos M.B.Q.D."/>
            <person name="Blom N."/>
            <person name="Borruel N."/>
            <person name="Burgdorf K.S."/>
            <person name="Boumezbeur F."/>
            <person name="Casellas F."/>
            <person name="Dore J."/>
            <person name="Guarner F."/>
            <person name="Hansen T."/>
            <person name="Hildebrand F."/>
            <person name="Kaas R.S."/>
            <person name="Kennedy S."/>
            <person name="Kristiansen K."/>
            <person name="Kultima J.R."/>
            <person name="Leonard P."/>
            <person name="Levenez F."/>
            <person name="Lund O."/>
            <person name="Moumen B."/>
            <person name="Le Paslier D."/>
            <person name="Pons N."/>
            <person name="Pedersen O."/>
            <person name="Prifti E."/>
            <person name="Qin J."/>
            <person name="Raes J."/>
            <person name="Tap J."/>
            <person name="Tims S."/>
            <person name="Ussery D.W."/>
            <person name="Yamada T."/>
            <person name="MetaHit consortium"/>
            <person name="Renault P."/>
            <person name="Sicheritz-Ponten T."/>
            <person name="Bork P."/>
            <person name="Wang J."/>
            <person name="Brunak S."/>
            <person name="Ehrlich S.D."/>
        </authorList>
    </citation>
    <scope>NUCLEOTIDE SEQUENCE [LARGE SCALE GENOMIC DNA]</scope>
</reference>
<accession>R6RXK0</accession>
<evidence type="ECO:0000313" key="1">
    <source>
        <dbReference type="EMBL" id="CDC47771.1"/>
    </source>
</evidence>
<dbReference type="AlphaFoldDB" id="R6RXK0"/>